<evidence type="ECO:0000313" key="3">
    <source>
        <dbReference type="Proteomes" id="UP000284706"/>
    </source>
</evidence>
<comment type="caution">
    <text evidence="2">The sequence shown here is derived from an EMBL/GenBank/DDBJ whole genome shotgun (WGS) entry which is preliminary data.</text>
</comment>
<feature type="region of interest" description="Disordered" evidence="1">
    <location>
        <begin position="215"/>
        <end position="362"/>
    </location>
</feature>
<dbReference type="InParanoid" id="A0A409W1V2"/>
<dbReference type="EMBL" id="NHYE01005455">
    <property type="protein sequence ID" value="PPQ72477.1"/>
    <property type="molecule type" value="Genomic_DNA"/>
</dbReference>
<dbReference type="AlphaFoldDB" id="A0A409W1V2"/>
<dbReference type="Proteomes" id="UP000284706">
    <property type="component" value="Unassembled WGS sequence"/>
</dbReference>
<feature type="compositionally biased region" description="Low complexity" evidence="1">
    <location>
        <begin position="254"/>
        <end position="268"/>
    </location>
</feature>
<feature type="compositionally biased region" description="Basic and acidic residues" evidence="1">
    <location>
        <begin position="334"/>
        <end position="348"/>
    </location>
</feature>
<keyword evidence="3" id="KW-1185">Reference proteome</keyword>
<reference evidence="2 3" key="1">
    <citation type="journal article" date="2018" name="Evol. Lett.">
        <title>Horizontal gene cluster transfer increased hallucinogenic mushroom diversity.</title>
        <authorList>
            <person name="Reynolds H.T."/>
            <person name="Vijayakumar V."/>
            <person name="Gluck-Thaler E."/>
            <person name="Korotkin H.B."/>
            <person name="Matheny P.B."/>
            <person name="Slot J.C."/>
        </authorList>
    </citation>
    <scope>NUCLEOTIDE SEQUENCE [LARGE SCALE GENOMIC DNA]</scope>
    <source>
        <strain evidence="2 3">SRW20</strain>
    </source>
</reference>
<feature type="compositionally biased region" description="Polar residues" evidence="1">
    <location>
        <begin position="222"/>
        <end position="234"/>
    </location>
</feature>
<evidence type="ECO:0000256" key="1">
    <source>
        <dbReference type="SAM" id="MobiDB-lite"/>
    </source>
</evidence>
<feature type="compositionally biased region" description="Acidic residues" evidence="1">
    <location>
        <begin position="287"/>
        <end position="301"/>
    </location>
</feature>
<protein>
    <submittedName>
        <fullName evidence="2">Uncharacterized protein</fullName>
    </submittedName>
</protein>
<organism evidence="2 3">
    <name type="scientific">Gymnopilus dilepis</name>
    <dbReference type="NCBI Taxonomy" id="231916"/>
    <lineage>
        <taxon>Eukaryota</taxon>
        <taxon>Fungi</taxon>
        <taxon>Dikarya</taxon>
        <taxon>Basidiomycota</taxon>
        <taxon>Agaricomycotina</taxon>
        <taxon>Agaricomycetes</taxon>
        <taxon>Agaricomycetidae</taxon>
        <taxon>Agaricales</taxon>
        <taxon>Agaricineae</taxon>
        <taxon>Hymenogastraceae</taxon>
        <taxon>Gymnopilus</taxon>
    </lineage>
</organism>
<name>A0A409W1V2_9AGAR</name>
<evidence type="ECO:0000313" key="2">
    <source>
        <dbReference type="EMBL" id="PPQ72477.1"/>
    </source>
</evidence>
<sequence>MHHNFPFNKTNILSQHPFGAGTRDLIPFSPNSVDFDLSSSESIGNFPPQRSFVSGPYSQHSPRSQPMAYGGVAEAHRPSGHFQLVNEHTCNDMYQNHQSLPSFAPTYSNAAVPIHASSHGVDAQNLSGFDMASFQSPPSAPQLGDLGHAFQPGSTSAGIYNQPVSVTPQWHGSFYPSQVTTQTRQTNAATEFHPREYSEHCSVLEDVREPETIHKPICRQEMTASQGTGSQTWSVERDSYPGQDLTASYPAIQSPGWSSSCTSLSSGSEPILEAFPEYDLHSPSPLFEDDDDDEDDEDYEDHDTPPPSPPAGANAHSQFEWSSHPGAAAGPTWYREHKLSQERRRMEQEAPPSFPPQPPKPVKEAHWKLESVYQKEIYRGQQFIHVNFDLVYVSETTTFIHENPGGH</sequence>
<proteinExistence type="predicted"/>
<gene>
    <name evidence="2" type="ORF">CVT26_003599</name>
</gene>
<accession>A0A409W1V2</accession>